<protein>
    <submittedName>
        <fullName evidence="1">DUF1203 domain-containing protein</fullName>
    </submittedName>
</protein>
<comment type="caution">
    <text evidence="1">The sequence shown here is derived from an EMBL/GenBank/DDBJ whole genome shotgun (WGS) entry which is preliminary data.</text>
</comment>
<dbReference type="RefSeq" id="WP_169565952.1">
    <property type="nucleotide sequence ID" value="NZ_JAAXYH010000024.1"/>
</dbReference>
<reference evidence="1" key="1">
    <citation type="submission" date="2020-04" db="EMBL/GenBank/DDBJ databases">
        <title>Description of Shewanella salipaludis sp. nov., isolated from a salt marsh.</title>
        <authorList>
            <person name="Park S."/>
            <person name="Yoon J.-H."/>
        </authorList>
    </citation>
    <scope>NUCLEOTIDE SEQUENCE</scope>
    <source>
        <strain evidence="1">SHSM-M6</strain>
    </source>
</reference>
<dbReference type="EMBL" id="JAAXYH010000024">
    <property type="protein sequence ID" value="NMH67181.1"/>
    <property type="molecule type" value="Genomic_DNA"/>
</dbReference>
<sequence length="157" mass="17966">MNTNFRMKAIEKRAFSELMNLSSQELEKLNASWVIADAKPGYPCRVSLKEAEIGERVLLVPFRHHDVDSPYRASGPIYVREHAEQAELDVNEIPEILTARLLSIRAYNHQHFMVHAEILQGAELANGIRQQFLKAEVSYIQIHNANRGCFNCSVYRA</sequence>
<keyword evidence="2" id="KW-1185">Reference proteome</keyword>
<evidence type="ECO:0000313" key="2">
    <source>
        <dbReference type="Proteomes" id="UP000737113"/>
    </source>
</evidence>
<dbReference type="Proteomes" id="UP000737113">
    <property type="component" value="Unassembled WGS sequence"/>
</dbReference>
<organism evidence="1 2">
    <name type="scientific">Shewanella salipaludis</name>
    <dbReference type="NCBI Taxonomy" id="2723052"/>
    <lineage>
        <taxon>Bacteria</taxon>
        <taxon>Pseudomonadati</taxon>
        <taxon>Pseudomonadota</taxon>
        <taxon>Gammaproteobacteria</taxon>
        <taxon>Alteromonadales</taxon>
        <taxon>Shewanellaceae</taxon>
        <taxon>Shewanella</taxon>
    </lineage>
</organism>
<proteinExistence type="predicted"/>
<evidence type="ECO:0000313" key="1">
    <source>
        <dbReference type="EMBL" id="NMH67181.1"/>
    </source>
</evidence>
<dbReference type="AlphaFoldDB" id="A0A972FWS2"/>
<dbReference type="Pfam" id="PF06718">
    <property type="entry name" value="DUF1203"/>
    <property type="match status" value="1"/>
</dbReference>
<gene>
    <name evidence="1" type="ORF">HC757_18705</name>
</gene>
<accession>A0A972FWS2</accession>
<dbReference type="PIRSF" id="PIRSF034110">
    <property type="entry name" value="DUF1203"/>
    <property type="match status" value="1"/>
</dbReference>
<name>A0A972FWS2_9GAMM</name>
<dbReference type="InterPro" id="IPR009593">
    <property type="entry name" value="DUF1203"/>
</dbReference>